<feature type="region of interest" description="Disordered" evidence="10">
    <location>
        <begin position="77"/>
        <end position="100"/>
    </location>
</feature>
<organism evidence="13 14">
    <name type="scientific">Brassica campestris</name>
    <name type="common">Field mustard</name>
    <dbReference type="NCBI Taxonomy" id="3711"/>
    <lineage>
        <taxon>Eukaryota</taxon>
        <taxon>Viridiplantae</taxon>
        <taxon>Streptophyta</taxon>
        <taxon>Embryophyta</taxon>
        <taxon>Tracheophyta</taxon>
        <taxon>Spermatophyta</taxon>
        <taxon>Magnoliopsida</taxon>
        <taxon>eudicotyledons</taxon>
        <taxon>Gunneridae</taxon>
        <taxon>Pentapetalae</taxon>
        <taxon>rosids</taxon>
        <taxon>malvids</taxon>
        <taxon>Brassicales</taxon>
        <taxon>Brassicaceae</taxon>
        <taxon>Brassiceae</taxon>
        <taxon>Brassica</taxon>
    </lineage>
</organism>
<feature type="compositionally biased region" description="Polar residues" evidence="10">
    <location>
        <begin position="1019"/>
        <end position="1032"/>
    </location>
</feature>
<dbReference type="InterPro" id="IPR003148">
    <property type="entry name" value="RCK_N"/>
</dbReference>
<feature type="domain" description="RCK N-terminal" evidence="12">
    <location>
        <begin position="848"/>
        <end position="965"/>
    </location>
</feature>
<evidence type="ECO:0000259" key="12">
    <source>
        <dbReference type="PROSITE" id="PS51201"/>
    </source>
</evidence>
<comment type="subcellular location">
    <subcellularLocation>
        <location evidence="1">Membrane</location>
        <topology evidence="1">Multi-pass membrane protein</topology>
    </subcellularLocation>
</comment>
<dbReference type="AlphaFoldDB" id="A0A397XHA0"/>
<evidence type="ECO:0000256" key="10">
    <source>
        <dbReference type="SAM" id="MobiDB-lite"/>
    </source>
</evidence>
<evidence type="ECO:0000256" key="7">
    <source>
        <dbReference type="ARBA" id="ARBA00022989"/>
    </source>
</evidence>
<feature type="compositionally biased region" description="Acidic residues" evidence="10">
    <location>
        <begin position="87"/>
        <end position="100"/>
    </location>
</feature>
<feature type="region of interest" description="Disordered" evidence="10">
    <location>
        <begin position="1019"/>
        <end position="1047"/>
    </location>
</feature>
<feature type="region of interest" description="Disordered" evidence="10">
    <location>
        <begin position="194"/>
        <end position="218"/>
    </location>
</feature>
<sequence length="1047" mass="113040">MESAFSIQRPSFCLSNRLISSKLCPKGISNRFQFGNRSRRNVSPSATLTMTGRFYLHSTKSILARIPFRFRTSCQGNDSLGNAETNDQSEEKDESESDSLEELRDLLHKAIKDLEVARLNSTMFEEKAQRISETAIALKDEATSAWHEVNKTLDVMRVTVDEESLAKEAVQNATMALSLAEARLRVVLESLEEAAGSNGVPESSQETEKSDSAEEKEEALLAAKDDIRECQVNLADCEAQLTSLQNKKDELQKEVDKLNDFAETIQINALKAEEDVANIMKLAEQAVAFELEATQRVNDAEIALQRAEKSLSIPPTPEETQGQLSDDETTLQEEVLLSSNTEDASHQVERESLIHEDISAVLNTADRVPDKVGQEAQKLTQPSDNENGKPSVDSSSKVVESDSEKLKIAVQTKKQETQKDLPKEGSSLIAPKASFNKSSRFFSASFFSSSSDGTTTVFASLVNSAKQQWPKLVLGFALLGAGLTLYSNGVGGNSQLLQQPDVVSTSTEDGSSNKETLIRQVQKLPKRIKKLLEMIPHQEVNEEEASLLDFLFLLLASVIFVPLFQKIPGGSPVLGYLAAGILIGPYGISIIRNVHATKAIAEFGVVFLLFNIGLEIGFQAIAEALGLAAVKAAVAITAIIAGGRLLLRPIYKQIAENRNAEIFSANTLLVILGTSLLTARAGLSMALGAFLAGLLLAETEFSLQVESDIAPYRGLLLGLFFMTVGMSIDPKLLLSNFPVVIGTLGLLIVGKTLLVVIMGKLFGISIISAIRAGLLLAPGGEFAFVAFGEAVNQGIMSPQLSSLLFLVVGISMAITPWLAAGGQLIASRFELHDVRSLLPVESETDDLQDHIIICGFGRVGQIIAQLLSERLIPFVALDVSSDRVTVGRSMDLPVYFGDAGSREVLHKIGAERACAAVVALDAPGANYRCVWALSKYYPNVKTFVRAHDVVHGLNLEKAGATAVVPETLEPSLQLAAAVLAQAKLPTSEIANTINEFRTRHLSELTELCETSGSSLGYGFSRTTSKTKPQASDASDDNQIMEGGTLAI</sequence>
<feature type="transmembrane region" description="Helical" evidence="11">
    <location>
        <begin position="709"/>
        <end position="728"/>
    </location>
</feature>
<dbReference type="PANTHER" id="PTHR46157">
    <property type="entry name" value="K(+) EFFLUX ANTIPORTER 3, CHLOROPLASTIC"/>
    <property type="match status" value="1"/>
</dbReference>
<keyword evidence="6" id="KW-0630">Potassium</keyword>
<evidence type="ECO:0000256" key="6">
    <source>
        <dbReference type="ARBA" id="ARBA00022958"/>
    </source>
</evidence>
<evidence type="ECO:0000256" key="2">
    <source>
        <dbReference type="ARBA" id="ARBA00022448"/>
    </source>
</evidence>
<feature type="transmembrane region" description="Helical" evidence="11">
    <location>
        <begin position="603"/>
        <end position="622"/>
    </location>
</feature>
<feature type="region of interest" description="Disordered" evidence="10">
    <location>
        <begin position="308"/>
        <end position="329"/>
    </location>
</feature>
<evidence type="ECO:0000313" key="13">
    <source>
        <dbReference type="EMBL" id="RID39939.1"/>
    </source>
</evidence>
<dbReference type="PROSITE" id="PS51201">
    <property type="entry name" value="RCK_N"/>
    <property type="match status" value="1"/>
</dbReference>
<evidence type="ECO:0000256" key="3">
    <source>
        <dbReference type="ARBA" id="ARBA00022449"/>
    </source>
</evidence>
<evidence type="ECO:0000256" key="11">
    <source>
        <dbReference type="SAM" id="Phobius"/>
    </source>
</evidence>
<evidence type="ECO:0000256" key="8">
    <source>
        <dbReference type="ARBA" id="ARBA00023065"/>
    </source>
</evidence>
<evidence type="ECO:0000256" key="4">
    <source>
        <dbReference type="ARBA" id="ARBA00022538"/>
    </source>
</evidence>
<feature type="transmembrane region" description="Helical" evidence="11">
    <location>
        <begin position="668"/>
        <end position="697"/>
    </location>
</feature>
<name>A0A397XHA0_BRACM</name>
<evidence type="ECO:0000256" key="9">
    <source>
        <dbReference type="ARBA" id="ARBA00023136"/>
    </source>
</evidence>
<proteinExistence type="predicted"/>
<feature type="transmembrane region" description="Helical" evidence="11">
    <location>
        <begin position="628"/>
        <end position="647"/>
    </location>
</feature>
<feature type="transmembrane region" description="Helical" evidence="11">
    <location>
        <begin position="800"/>
        <end position="819"/>
    </location>
</feature>
<dbReference type="FunFam" id="3.40.50.720:FF:000134">
    <property type="entry name" value="K(+) efflux antiporter 2 chloroplastic"/>
    <property type="match status" value="1"/>
</dbReference>
<protein>
    <recommendedName>
        <fullName evidence="12">RCK N-terminal domain-containing protein</fullName>
    </recommendedName>
</protein>
<dbReference type="Proteomes" id="UP000264353">
    <property type="component" value="Chromosome A10"/>
</dbReference>
<evidence type="ECO:0000256" key="5">
    <source>
        <dbReference type="ARBA" id="ARBA00022692"/>
    </source>
</evidence>
<keyword evidence="2" id="KW-0813">Transport</keyword>
<dbReference type="PANTHER" id="PTHR46157:SF2">
    <property type="entry name" value="K(+) EFFLUX ANTIPORTER 1, CHLOROPLASTIC-RELATED"/>
    <property type="match status" value="1"/>
</dbReference>
<dbReference type="SUPFAM" id="SSF51735">
    <property type="entry name" value="NAD(P)-binding Rossmann-fold domains"/>
    <property type="match status" value="1"/>
</dbReference>
<dbReference type="EMBL" id="CM010637">
    <property type="protein sequence ID" value="RID39939.1"/>
    <property type="molecule type" value="Genomic_DNA"/>
</dbReference>
<dbReference type="GO" id="GO:0006813">
    <property type="term" value="P:potassium ion transport"/>
    <property type="evidence" value="ECO:0007669"/>
    <property type="project" value="UniProtKB-KW"/>
</dbReference>
<feature type="region of interest" description="Disordered" evidence="10">
    <location>
        <begin position="373"/>
        <end position="404"/>
    </location>
</feature>
<feature type="compositionally biased region" description="Polar residues" evidence="10">
    <location>
        <begin position="77"/>
        <end position="86"/>
    </location>
</feature>
<dbReference type="Gene3D" id="3.40.50.720">
    <property type="entry name" value="NAD(P)-binding Rossmann-like Domain"/>
    <property type="match status" value="1"/>
</dbReference>
<dbReference type="GO" id="GO:0015297">
    <property type="term" value="F:antiporter activity"/>
    <property type="evidence" value="ECO:0007669"/>
    <property type="project" value="UniProtKB-KW"/>
</dbReference>
<keyword evidence="3" id="KW-0050">Antiport</keyword>
<gene>
    <name evidence="13" type="ORF">BRARA_J00019</name>
</gene>
<feature type="transmembrane region" description="Helical" evidence="11">
    <location>
        <begin position="737"/>
        <end position="758"/>
    </location>
</feature>
<reference evidence="13 14" key="1">
    <citation type="submission" date="2018-06" db="EMBL/GenBank/DDBJ databases">
        <title>WGS assembly of Brassica rapa FPsc.</title>
        <authorList>
            <person name="Bowman J."/>
            <person name="Kohchi T."/>
            <person name="Yamato K."/>
            <person name="Jenkins J."/>
            <person name="Shu S."/>
            <person name="Ishizaki K."/>
            <person name="Yamaoka S."/>
            <person name="Nishihama R."/>
            <person name="Nakamura Y."/>
            <person name="Berger F."/>
            <person name="Adam C."/>
            <person name="Aki S."/>
            <person name="Althoff F."/>
            <person name="Araki T."/>
            <person name="Arteaga-Vazquez M."/>
            <person name="Balasubrmanian S."/>
            <person name="Bauer D."/>
            <person name="Boehm C."/>
            <person name="Briginshaw L."/>
            <person name="Caballero-Perez J."/>
            <person name="Catarino B."/>
            <person name="Chen F."/>
            <person name="Chiyoda S."/>
            <person name="Chovatia M."/>
            <person name="Davies K."/>
            <person name="Delmans M."/>
            <person name="Demura T."/>
            <person name="Dierschke T."/>
            <person name="Dolan L."/>
            <person name="Dorantes-Acosta A."/>
            <person name="Eklund D."/>
            <person name="Florent S."/>
            <person name="Flores-Sandoval E."/>
            <person name="Fujiyama A."/>
            <person name="Fukuzawa H."/>
            <person name="Galik B."/>
            <person name="Grimanelli D."/>
            <person name="Grimwood J."/>
            <person name="Grossniklaus U."/>
            <person name="Hamada T."/>
            <person name="Haseloff J."/>
            <person name="Hetherington A."/>
            <person name="Higo A."/>
            <person name="Hirakawa Y."/>
            <person name="Hundley H."/>
            <person name="Ikeda Y."/>
            <person name="Inoue K."/>
            <person name="Inoue S."/>
            <person name="Ishida S."/>
            <person name="Jia Q."/>
            <person name="Kakita M."/>
            <person name="Kanazawa T."/>
            <person name="Kawai Y."/>
            <person name="Kawashima T."/>
            <person name="Kennedy M."/>
            <person name="Kinose K."/>
            <person name="Kinoshita T."/>
            <person name="Kohara Y."/>
            <person name="Koide E."/>
            <person name="Komatsu K."/>
            <person name="Kopischke S."/>
            <person name="Kubo M."/>
            <person name="Kyozuka J."/>
            <person name="Lagercrantz U."/>
            <person name="Lin S."/>
            <person name="Lindquist E."/>
            <person name="Lipzen A."/>
            <person name="Lu C."/>
            <person name="Luna E."/>
            <person name="Martienssen R."/>
            <person name="Minamino N."/>
            <person name="Mizutani M."/>
            <person name="Mizutani M."/>
            <person name="Mochizuki N."/>
            <person name="Monte I."/>
            <person name="Mosher R."/>
            <person name="Nagasaki H."/>
            <person name="Nakagami H."/>
            <person name="Naramoto S."/>
            <person name="Nishitani K."/>
            <person name="Ohtani M."/>
            <person name="Okamoto T."/>
            <person name="Okumura M."/>
            <person name="Phillips J."/>
            <person name="Pollak B."/>
            <person name="Reinders A."/>
            <person name="Roevekamp M."/>
            <person name="Sano R."/>
            <person name="Sawa S."/>
            <person name="Schmid M."/>
            <person name="Shirakawa M."/>
            <person name="Solano R."/>
            <person name="Spunde A."/>
            <person name="Suetsugu N."/>
            <person name="Sugano S."/>
            <person name="Sugiyama A."/>
            <person name="Sun R."/>
            <person name="Suzuki Y."/>
            <person name="Takenaka M."/>
            <person name="Takezawa D."/>
            <person name="Tomogane H."/>
            <person name="Tsuzuki M."/>
            <person name="Ueda T."/>
            <person name="Umeda M."/>
            <person name="Ward J."/>
            <person name="Watanabe Y."/>
            <person name="Yazaki K."/>
            <person name="Yokoyama R."/>
            <person name="Yoshitake Y."/>
            <person name="Yotsui I."/>
            <person name="Zachgo S."/>
            <person name="Schmutz J."/>
        </authorList>
    </citation>
    <scope>NUCLEOTIDE SEQUENCE [LARGE SCALE GENOMIC DNA]</scope>
    <source>
        <strain evidence="14">cv. B-3</strain>
    </source>
</reference>
<dbReference type="InterPro" id="IPR036291">
    <property type="entry name" value="NAD(P)-bd_dom_sf"/>
</dbReference>
<accession>A0A397XHA0</accession>
<keyword evidence="7 11" id="KW-1133">Transmembrane helix</keyword>
<dbReference type="Gene3D" id="1.20.1530.20">
    <property type="match status" value="1"/>
</dbReference>
<dbReference type="InterPro" id="IPR038770">
    <property type="entry name" value="Na+/solute_symporter_sf"/>
</dbReference>
<feature type="transmembrane region" description="Helical" evidence="11">
    <location>
        <begin position="573"/>
        <end position="591"/>
    </location>
</feature>
<dbReference type="Pfam" id="PF00999">
    <property type="entry name" value="Na_H_Exchanger"/>
    <property type="match status" value="1"/>
</dbReference>
<dbReference type="GO" id="GO:1902600">
    <property type="term" value="P:proton transmembrane transport"/>
    <property type="evidence" value="ECO:0007669"/>
    <property type="project" value="InterPro"/>
</dbReference>
<evidence type="ECO:0000256" key="1">
    <source>
        <dbReference type="ARBA" id="ARBA00004141"/>
    </source>
</evidence>
<dbReference type="Pfam" id="PF02254">
    <property type="entry name" value="TrkA_N"/>
    <property type="match status" value="1"/>
</dbReference>
<evidence type="ECO:0000313" key="14">
    <source>
        <dbReference type="Proteomes" id="UP000264353"/>
    </source>
</evidence>
<dbReference type="InterPro" id="IPR006153">
    <property type="entry name" value="Cation/H_exchanger_TM"/>
</dbReference>
<feature type="transmembrane region" description="Helical" evidence="11">
    <location>
        <begin position="764"/>
        <end position="788"/>
    </location>
</feature>
<dbReference type="GO" id="GO:0016020">
    <property type="term" value="C:membrane"/>
    <property type="evidence" value="ECO:0007669"/>
    <property type="project" value="UniProtKB-SubCell"/>
</dbReference>
<keyword evidence="4" id="KW-0633">Potassium transport</keyword>
<keyword evidence="8" id="KW-0406">Ion transport</keyword>
<keyword evidence="9 11" id="KW-0472">Membrane</keyword>
<keyword evidence="5 11" id="KW-0812">Transmembrane</keyword>